<sequence length="71" mass="8325">MPFCTQLVIRLRKQNYLCSTRVHTKRNPPLAEPASQDWLHYLALAYNKKILNKKLKHIWARKIVLLAQGGQ</sequence>
<dbReference type="AlphaFoldDB" id="A0AAU9K2D3"/>
<name>A0AAU9K2D3_9CILI</name>
<dbReference type="Proteomes" id="UP001162131">
    <property type="component" value="Unassembled WGS sequence"/>
</dbReference>
<evidence type="ECO:0000313" key="1">
    <source>
        <dbReference type="EMBL" id="CAG9331541.1"/>
    </source>
</evidence>
<proteinExistence type="predicted"/>
<comment type="caution">
    <text evidence="1">The sequence shown here is derived from an EMBL/GenBank/DDBJ whole genome shotgun (WGS) entry which is preliminary data.</text>
</comment>
<accession>A0AAU9K2D3</accession>
<protein>
    <submittedName>
        <fullName evidence="1">Uncharacterized protein</fullName>
    </submittedName>
</protein>
<dbReference type="EMBL" id="CAJZBQ010000053">
    <property type="protein sequence ID" value="CAG9331541.1"/>
    <property type="molecule type" value="Genomic_DNA"/>
</dbReference>
<evidence type="ECO:0000313" key="2">
    <source>
        <dbReference type="Proteomes" id="UP001162131"/>
    </source>
</evidence>
<reference evidence="1" key="1">
    <citation type="submission" date="2021-09" db="EMBL/GenBank/DDBJ databases">
        <authorList>
            <consortium name="AG Swart"/>
            <person name="Singh M."/>
            <person name="Singh A."/>
            <person name="Seah K."/>
            <person name="Emmerich C."/>
        </authorList>
    </citation>
    <scope>NUCLEOTIDE SEQUENCE</scope>
    <source>
        <strain evidence="1">ATCC30299</strain>
    </source>
</reference>
<keyword evidence="2" id="KW-1185">Reference proteome</keyword>
<gene>
    <name evidence="1" type="ORF">BSTOLATCC_MIC54141</name>
</gene>
<organism evidence="1 2">
    <name type="scientific">Blepharisma stoltei</name>
    <dbReference type="NCBI Taxonomy" id="1481888"/>
    <lineage>
        <taxon>Eukaryota</taxon>
        <taxon>Sar</taxon>
        <taxon>Alveolata</taxon>
        <taxon>Ciliophora</taxon>
        <taxon>Postciliodesmatophora</taxon>
        <taxon>Heterotrichea</taxon>
        <taxon>Heterotrichida</taxon>
        <taxon>Blepharismidae</taxon>
        <taxon>Blepharisma</taxon>
    </lineage>
</organism>